<dbReference type="PANTHER" id="PTHR15921">
    <property type="entry name" value="PRE-MRNA CLEAVAGE COMPLEX II"/>
    <property type="match status" value="1"/>
</dbReference>
<dbReference type="VEuPathDB" id="FungiDB:B9J08_003182"/>
<feature type="compositionally biased region" description="Basic and acidic residues" evidence="1">
    <location>
        <begin position="419"/>
        <end position="433"/>
    </location>
</feature>
<dbReference type="PROSITE" id="PS51391">
    <property type="entry name" value="CID"/>
    <property type="match status" value="1"/>
</dbReference>
<reference evidence="4" key="1">
    <citation type="journal article" date="2015" name="BMC Genomics">
        <title>Draft genome of a commonly misdiagnosed multidrug resistant pathogen Candida auris.</title>
        <authorList>
            <person name="Chatterjee S."/>
            <person name="Alampalli S.V."/>
            <person name="Nageshan R.K."/>
            <person name="Chettiar S.T."/>
            <person name="Joshi S."/>
            <person name="Tatu U.S."/>
        </authorList>
    </citation>
    <scope>NUCLEOTIDE SEQUENCE [LARGE SCALE GENOMIC DNA]</scope>
    <source>
        <strain evidence="4">6684</strain>
    </source>
</reference>
<feature type="compositionally biased region" description="Polar residues" evidence="1">
    <location>
        <begin position="359"/>
        <end position="368"/>
    </location>
</feature>
<dbReference type="FunFam" id="1.25.40.90:FF:000016">
    <property type="entry name" value="mRNA cleavage factor complex component Pcf11"/>
    <property type="match status" value="1"/>
</dbReference>
<dbReference type="GO" id="GO:0031124">
    <property type="term" value="P:mRNA 3'-end processing"/>
    <property type="evidence" value="ECO:0007669"/>
    <property type="project" value="InterPro"/>
</dbReference>
<accession>A0A0L0P4M3</accession>
<dbReference type="VEuPathDB" id="FungiDB:CJI97_003254"/>
<evidence type="ECO:0000259" key="2">
    <source>
        <dbReference type="PROSITE" id="PS51391"/>
    </source>
</evidence>
<dbReference type="InterPro" id="IPR008942">
    <property type="entry name" value="ENTH_VHS"/>
</dbReference>
<sequence>MSDEPFSSEYFQHLLTSLTLNSRALITELTTLAERHIDKANIIVSLIEERILKILPKYKLYSFYLMDSIVKNIGNPYNLLFARNLHKIFTESYLVVTDTITRQHLINLFKTWLTGKTVTGAEVFPHEVLMKIEQFIIKATSLNSSGQENVRITRDTLLREANYMLQYVIAMDEDLERFEEHEKKYIGQAKKDQIRLFHNIRNKLILNINSISETVMVSSKNELDKVRDQYASDLQQIRRALDDQSFQQLGLFRDIMEQKQCILEKENHRHIEINLVPKNFDPAKLLSNDEDLVFDAYVKGWGLPIVSKEEDMMVTEHHTPPKSEDVPMDDTSLAAQLGLNVTSFNFSESFLGSPKNELTHITPTQTSNSHDENGDDDDDYGYDPEQAMSDQEFSLITGESSESKDPNTFTGKSSMKRPSAPDEKVVKRVRFEV</sequence>
<dbReference type="EMBL" id="LGST01000016">
    <property type="protein sequence ID" value="KNE01249.1"/>
    <property type="molecule type" value="Genomic_DNA"/>
</dbReference>
<gene>
    <name evidence="3" type="ORF">QG37_02139</name>
</gene>
<dbReference type="GO" id="GO:0005849">
    <property type="term" value="C:mRNA cleavage factor complex"/>
    <property type="evidence" value="ECO:0007669"/>
    <property type="project" value="TreeGrafter"/>
</dbReference>
<dbReference type="GO" id="GO:0005737">
    <property type="term" value="C:cytoplasm"/>
    <property type="evidence" value="ECO:0007669"/>
    <property type="project" value="TreeGrafter"/>
</dbReference>
<dbReference type="SUPFAM" id="SSF48464">
    <property type="entry name" value="ENTH/VHS domain"/>
    <property type="match status" value="1"/>
</dbReference>
<feature type="compositionally biased region" description="Polar residues" evidence="1">
    <location>
        <begin position="388"/>
        <end position="413"/>
    </location>
</feature>
<dbReference type="VEuPathDB" id="FungiDB:QG37_02139"/>
<dbReference type="Pfam" id="PF04818">
    <property type="entry name" value="CID"/>
    <property type="match status" value="1"/>
</dbReference>
<comment type="caution">
    <text evidence="3">The sequence shown here is derived from an EMBL/GenBank/DDBJ whole genome shotgun (WGS) entry which is preliminary data.</text>
</comment>
<dbReference type="AlphaFoldDB" id="A0A0L0P4M3"/>
<dbReference type="VEuPathDB" id="FungiDB:CJJ09_000925"/>
<organism evidence="3 4">
    <name type="scientific">Candidozyma auris</name>
    <name type="common">Yeast</name>
    <name type="synonym">Candida auris</name>
    <dbReference type="NCBI Taxonomy" id="498019"/>
    <lineage>
        <taxon>Eukaryota</taxon>
        <taxon>Fungi</taxon>
        <taxon>Dikarya</taxon>
        <taxon>Ascomycota</taxon>
        <taxon>Saccharomycotina</taxon>
        <taxon>Pichiomycetes</taxon>
        <taxon>Metschnikowiaceae</taxon>
        <taxon>Candidozyma</taxon>
    </lineage>
</organism>
<name>A0A0L0P4M3_CANAR</name>
<dbReference type="PANTHER" id="PTHR15921:SF3">
    <property type="entry name" value="PRE-MRNA CLEAVAGE COMPLEX 2 PROTEIN PCF11"/>
    <property type="match status" value="1"/>
</dbReference>
<dbReference type="InterPro" id="IPR006569">
    <property type="entry name" value="CID_dom"/>
</dbReference>
<dbReference type="InterPro" id="IPR047415">
    <property type="entry name" value="Pcf11_CID"/>
</dbReference>
<dbReference type="VEuPathDB" id="FungiDB:CJI96_0001715"/>
<dbReference type="Gene3D" id="1.25.40.90">
    <property type="match status" value="1"/>
</dbReference>
<evidence type="ECO:0000313" key="3">
    <source>
        <dbReference type="EMBL" id="KNE01249.1"/>
    </source>
</evidence>
<feature type="domain" description="CID" evidence="2">
    <location>
        <begin position="3"/>
        <end position="140"/>
    </location>
</feature>
<evidence type="ECO:0000256" key="1">
    <source>
        <dbReference type="SAM" id="MobiDB-lite"/>
    </source>
</evidence>
<dbReference type="SMART" id="SM00582">
    <property type="entry name" value="RPR"/>
    <property type="match status" value="1"/>
</dbReference>
<dbReference type="VEuPathDB" id="FungiDB:CJJ07_001277"/>
<evidence type="ECO:0000313" key="4">
    <source>
        <dbReference type="Proteomes" id="UP000037122"/>
    </source>
</evidence>
<dbReference type="CDD" id="cd16982">
    <property type="entry name" value="CID_Pcf11"/>
    <property type="match status" value="1"/>
</dbReference>
<dbReference type="GO" id="GO:0006369">
    <property type="term" value="P:termination of RNA polymerase II transcription"/>
    <property type="evidence" value="ECO:0007669"/>
    <property type="project" value="InterPro"/>
</dbReference>
<proteinExistence type="predicted"/>
<feature type="compositionally biased region" description="Acidic residues" evidence="1">
    <location>
        <begin position="373"/>
        <end position="382"/>
    </location>
</feature>
<dbReference type="Proteomes" id="UP000037122">
    <property type="component" value="Unassembled WGS sequence"/>
</dbReference>
<dbReference type="GO" id="GO:0000993">
    <property type="term" value="F:RNA polymerase II complex binding"/>
    <property type="evidence" value="ECO:0007669"/>
    <property type="project" value="InterPro"/>
</dbReference>
<dbReference type="InterPro" id="IPR045154">
    <property type="entry name" value="PCF11-like"/>
</dbReference>
<protein>
    <recommendedName>
        <fullName evidence="2">CID domain-containing protein</fullName>
    </recommendedName>
</protein>
<feature type="region of interest" description="Disordered" evidence="1">
    <location>
        <begin position="355"/>
        <end position="433"/>
    </location>
</feature>
<dbReference type="GO" id="GO:0003729">
    <property type="term" value="F:mRNA binding"/>
    <property type="evidence" value="ECO:0007669"/>
    <property type="project" value="InterPro"/>
</dbReference>